<dbReference type="PROSITE" id="PS00104">
    <property type="entry name" value="EPSP_SYNTHASE_1"/>
    <property type="match status" value="1"/>
</dbReference>
<dbReference type="AlphaFoldDB" id="A0AAE9XWN3"/>
<proteinExistence type="inferred from homology"/>
<feature type="binding site" evidence="8">
    <location>
        <position position="178"/>
    </location>
    <ligand>
        <name>3-phosphoshikimate</name>
        <dbReference type="ChEBI" id="CHEBI:145989"/>
    </ligand>
</feature>
<dbReference type="InterPro" id="IPR023193">
    <property type="entry name" value="EPSP_synthase_CS"/>
</dbReference>
<feature type="binding site" evidence="8">
    <location>
        <position position="33"/>
    </location>
    <ligand>
        <name>3-phosphoshikimate</name>
        <dbReference type="ChEBI" id="CHEBI:145989"/>
    </ligand>
</feature>
<feature type="binding site" evidence="8">
    <location>
        <position position="330"/>
    </location>
    <ligand>
        <name>3-phosphoshikimate</name>
        <dbReference type="ChEBI" id="CHEBI:145989"/>
    </ligand>
</feature>
<evidence type="ECO:0000313" key="11">
    <source>
        <dbReference type="Proteomes" id="UP001217500"/>
    </source>
</evidence>
<feature type="binding site" evidence="8">
    <location>
        <position position="361"/>
    </location>
    <ligand>
        <name>phosphoenolpyruvate</name>
        <dbReference type="ChEBI" id="CHEBI:58702"/>
    </ligand>
</feature>
<dbReference type="NCBIfam" id="TIGR01356">
    <property type="entry name" value="aroA"/>
    <property type="match status" value="1"/>
</dbReference>
<dbReference type="GO" id="GO:0009423">
    <property type="term" value="P:chorismate biosynthetic process"/>
    <property type="evidence" value="ECO:0007669"/>
    <property type="project" value="UniProtKB-UniRule"/>
</dbReference>
<feature type="binding site" evidence="8">
    <location>
        <position position="357"/>
    </location>
    <ligand>
        <name>3-phosphoshikimate</name>
        <dbReference type="ChEBI" id="CHEBI:145989"/>
    </ligand>
</feature>
<comment type="similarity">
    <text evidence="2 8">Belongs to the EPSP synthase family.</text>
</comment>
<keyword evidence="11" id="KW-1185">Reference proteome</keyword>
<dbReference type="HAMAP" id="MF_00210">
    <property type="entry name" value="EPSP_synth"/>
    <property type="match status" value="1"/>
</dbReference>
<dbReference type="Gene3D" id="3.65.10.10">
    <property type="entry name" value="Enolpyruvate transferase domain"/>
    <property type="match status" value="2"/>
</dbReference>
<comment type="function">
    <text evidence="8">Catalyzes the transfer of the enolpyruvyl moiety of phosphoenolpyruvate (PEP) to the 5-hydroxyl of shikimate-3-phosphate (S3P) to produce enolpyruvyl shikimate-3-phosphate and inorganic phosphate.</text>
</comment>
<dbReference type="InterPro" id="IPR006264">
    <property type="entry name" value="EPSP_synthase"/>
</dbReference>
<dbReference type="Proteomes" id="UP001217500">
    <property type="component" value="Chromosome"/>
</dbReference>
<dbReference type="PANTHER" id="PTHR21090:SF5">
    <property type="entry name" value="PENTAFUNCTIONAL AROM POLYPEPTIDE"/>
    <property type="match status" value="1"/>
</dbReference>
<evidence type="ECO:0000256" key="6">
    <source>
        <dbReference type="ARBA" id="ARBA00023141"/>
    </source>
</evidence>
<dbReference type="CDD" id="cd01556">
    <property type="entry name" value="EPSP_synthase"/>
    <property type="match status" value="1"/>
</dbReference>
<feature type="domain" description="Enolpyruvate transferase" evidence="9">
    <location>
        <begin position="18"/>
        <end position="439"/>
    </location>
</feature>
<dbReference type="PANTHER" id="PTHR21090">
    <property type="entry name" value="AROM/DEHYDROQUINATE SYNTHASE"/>
    <property type="match status" value="1"/>
</dbReference>
<evidence type="ECO:0000256" key="2">
    <source>
        <dbReference type="ARBA" id="ARBA00009948"/>
    </source>
</evidence>
<feature type="binding site" evidence="8">
    <location>
        <position position="32"/>
    </location>
    <ligand>
        <name>3-phosphoshikimate</name>
        <dbReference type="ChEBI" id="CHEBI:145989"/>
    </ligand>
</feature>
<accession>A0AAE9XWN3</accession>
<feature type="binding site" evidence="8">
    <location>
        <position position="32"/>
    </location>
    <ligand>
        <name>phosphoenolpyruvate</name>
        <dbReference type="ChEBI" id="CHEBI:58702"/>
    </ligand>
</feature>
<dbReference type="GO" id="GO:0005737">
    <property type="term" value="C:cytoplasm"/>
    <property type="evidence" value="ECO:0007669"/>
    <property type="project" value="UniProtKB-SubCell"/>
</dbReference>
<dbReference type="RefSeq" id="WP_289504463.1">
    <property type="nucleotide sequence ID" value="NZ_CP116805.1"/>
</dbReference>
<name>A0AAE9XWN3_9PROT</name>
<keyword evidence="5 8" id="KW-0808">Transferase</keyword>
<comment type="subunit">
    <text evidence="8">Monomer.</text>
</comment>
<dbReference type="GO" id="GO:0003866">
    <property type="term" value="F:3-phosphoshikimate 1-carboxyvinyltransferase activity"/>
    <property type="evidence" value="ECO:0007669"/>
    <property type="project" value="UniProtKB-UniRule"/>
</dbReference>
<organism evidence="10 11">
    <name type="scientific">Gimibacter soli</name>
    <dbReference type="NCBI Taxonomy" id="3024400"/>
    <lineage>
        <taxon>Bacteria</taxon>
        <taxon>Pseudomonadati</taxon>
        <taxon>Pseudomonadota</taxon>
        <taxon>Alphaproteobacteria</taxon>
        <taxon>Kordiimonadales</taxon>
        <taxon>Temperatibacteraceae</taxon>
        <taxon>Gimibacter</taxon>
    </lineage>
</organism>
<evidence type="ECO:0000256" key="4">
    <source>
        <dbReference type="ARBA" id="ARBA00022605"/>
    </source>
</evidence>
<comment type="caution">
    <text evidence="8">Lacks conserved residue(s) required for the propagation of feature annotation.</text>
</comment>
<dbReference type="KEGG" id="gso:PH603_03095"/>
<dbReference type="Pfam" id="PF00275">
    <property type="entry name" value="EPSP_synthase"/>
    <property type="match status" value="1"/>
</dbReference>
<evidence type="ECO:0000256" key="3">
    <source>
        <dbReference type="ARBA" id="ARBA00022490"/>
    </source>
</evidence>
<dbReference type="GO" id="GO:0008652">
    <property type="term" value="P:amino acid biosynthetic process"/>
    <property type="evidence" value="ECO:0007669"/>
    <property type="project" value="UniProtKB-KW"/>
</dbReference>
<keyword evidence="6 8" id="KW-0057">Aromatic amino acid biosynthesis</keyword>
<feature type="binding site" evidence="8">
    <location>
        <position position="105"/>
    </location>
    <ligand>
        <name>phosphoenolpyruvate</name>
        <dbReference type="ChEBI" id="CHEBI:58702"/>
    </ligand>
</feature>
<dbReference type="PIRSF" id="PIRSF000505">
    <property type="entry name" value="EPSPS"/>
    <property type="match status" value="1"/>
</dbReference>
<sequence>MSAHHFPDAAPEPLVSAPGRALEGAVRIPGDKSVSHRSIMLGALAVGKSRVSGLLEGEDVMATAAAMRAMGATVTRKGEGEWEIDGVGVGGLLEPDDVIDMGNSGTSTRLIMGLIATHPIQVTMTGDASLRKRPMGRVIDPLTDMGASVHARTGGRLPLVIKGTDMPLPIDYTTPMASAQVKSAVLLAGLNTPGITTVREKVATRDHTERMLSSMGADIRVEDGTEGRVVKLVGQPELSPIHMEVPGDISSSAFPMVAASIVPGSDVLIRNVGLNPLRTGIIFALREMGADITVENERVLGGEPVGDLRVRAARLKGVQGLSVDPSTMIDEFPVLFAAAAVAEGDSRFDGLHELRVKESDRLAAMAAGLKANGVEVEEFDDGIIIKGCGGNVPGGGTVETHLDHRIAMSFAILGQRADKPVTIDDARAIRTSFPVFIEMMKGLGAGLEA</sequence>
<evidence type="ECO:0000256" key="7">
    <source>
        <dbReference type="ARBA" id="ARBA00044633"/>
    </source>
</evidence>
<protein>
    <recommendedName>
        <fullName evidence="8">3-phosphoshikimate 1-carboxyvinyltransferase</fullName>
        <ecNumber evidence="8">2.5.1.19</ecNumber>
    </recommendedName>
    <alternativeName>
        <fullName evidence="8">5-enolpyruvylshikimate-3-phosphate synthase</fullName>
        <shortName evidence="8">EPSP synthase</shortName>
        <shortName evidence="8">EPSPS</shortName>
    </alternativeName>
</protein>
<reference evidence="10" key="1">
    <citation type="submission" date="2023-01" db="EMBL/GenBank/DDBJ databases">
        <title>The genome sequence of Kordiimonadaceae bacterium 6D33.</title>
        <authorList>
            <person name="Liu Y."/>
        </authorList>
    </citation>
    <scope>NUCLEOTIDE SEQUENCE</scope>
    <source>
        <strain evidence="10">6D33</strain>
    </source>
</reference>
<evidence type="ECO:0000313" key="10">
    <source>
        <dbReference type="EMBL" id="WCL54744.1"/>
    </source>
</evidence>
<dbReference type="PROSITE" id="PS00885">
    <property type="entry name" value="EPSP_SYNTHASE_2"/>
    <property type="match status" value="1"/>
</dbReference>
<dbReference type="GO" id="GO:0009073">
    <property type="term" value="P:aromatic amino acid family biosynthetic process"/>
    <property type="evidence" value="ECO:0007669"/>
    <property type="project" value="UniProtKB-KW"/>
</dbReference>
<keyword evidence="3 8" id="KW-0963">Cytoplasm</keyword>
<feature type="binding site" evidence="8">
    <location>
        <position position="180"/>
    </location>
    <ligand>
        <name>3-phosphoshikimate</name>
        <dbReference type="ChEBI" id="CHEBI:145989"/>
    </ligand>
</feature>
<keyword evidence="4 8" id="KW-0028">Amino-acid biosynthesis</keyword>
<dbReference type="EC" id="2.5.1.19" evidence="8"/>
<feature type="binding site" evidence="8">
    <location>
        <position position="37"/>
    </location>
    <ligand>
        <name>3-phosphoshikimate</name>
        <dbReference type="ChEBI" id="CHEBI:145989"/>
    </ligand>
</feature>
<dbReference type="FunFam" id="3.65.10.10:FF:000005">
    <property type="entry name" value="3-phosphoshikimate 1-carboxyvinyltransferase"/>
    <property type="match status" value="1"/>
</dbReference>
<dbReference type="InterPro" id="IPR013792">
    <property type="entry name" value="RNA3'P_cycl/enolpyr_Trfase_a/b"/>
</dbReference>
<gene>
    <name evidence="8 10" type="primary">aroA</name>
    <name evidence="10" type="ORF">PH603_03095</name>
</gene>
<comment type="catalytic activity">
    <reaction evidence="7">
        <text>3-phosphoshikimate + phosphoenolpyruvate = 5-O-(1-carboxyvinyl)-3-phosphoshikimate + phosphate</text>
        <dbReference type="Rhea" id="RHEA:21256"/>
        <dbReference type="ChEBI" id="CHEBI:43474"/>
        <dbReference type="ChEBI" id="CHEBI:57701"/>
        <dbReference type="ChEBI" id="CHEBI:58702"/>
        <dbReference type="ChEBI" id="CHEBI:145989"/>
        <dbReference type="EC" id="2.5.1.19"/>
    </reaction>
    <physiologicalReaction direction="left-to-right" evidence="7">
        <dbReference type="Rhea" id="RHEA:21257"/>
    </physiologicalReaction>
</comment>
<dbReference type="EMBL" id="CP116805">
    <property type="protein sequence ID" value="WCL54744.1"/>
    <property type="molecule type" value="Genomic_DNA"/>
</dbReference>
<evidence type="ECO:0000256" key="8">
    <source>
        <dbReference type="HAMAP-Rule" id="MF_00210"/>
    </source>
</evidence>
<feature type="binding site" evidence="8">
    <location>
        <position position="405"/>
    </location>
    <ligand>
        <name>phosphoenolpyruvate</name>
        <dbReference type="ChEBI" id="CHEBI:58702"/>
    </ligand>
</feature>
<dbReference type="SUPFAM" id="SSF55205">
    <property type="entry name" value="EPT/RTPC-like"/>
    <property type="match status" value="1"/>
</dbReference>
<feature type="binding site" evidence="8">
    <location>
        <position position="180"/>
    </location>
    <ligand>
        <name>phosphoenolpyruvate</name>
        <dbReference type="ChEBI" id="CHEBI:58702"/>
    </ligand>
</feature>
<evidence type="ECO:0000256" key="1">
    <source>
        <dbReference type="ARBA" id="ARBA00004811"/>
    </source>
</evidence>
<evidence type="ECO:0000256" key="5">
    <source>
        <dbReference type="ARBA" id="ARBA00022679"/>
    </source>
</evidence>
<dbReference type="InterPro" id="IPR001986">
    <property type="entry name" value="Enolpyruvate_Tfrase_dom"/>
</dbReference>
<dbReference type="InterPro" id="IPR036968">
    <property type="entry name" value="Enolpyruvate_Tfrase_sf"/>
</dbReference>
<feature type="active site" description="Proton acceptor" evidence="8">
    <location>
        <position position="330"/>
    </location>
</feature>
<evidence type="ECO:0000259" key="9">
    <source>
        <dbReference type="Pfam" id="PF00275"/>
    </source>
</evidence>
<comment type="subcellular location">
    <subcellularLocation>
        <location evidence="8">Cytoplasm</location>
    </subcellularLocation>
</comment>
<comment type="pathway">
    <text evidence="1 8">Metabolic intermediate biosynthesis; chorismate biosynthesis; chorismate from D-erythrose 4-phosphate and phosphoenolpyruvate: step 6/7.</text>
</comment>
<feature type="binding site" evidence="8">
    <location>
        <position position="133"/>
    </location>
    <ligand>
        <name>phosphoenolpyruvate</name>
        <dbReference type="ChEBI" id="CHEBI:58702"/>
    </ligand>
</feature>